<dbReference type="PROSITE" id="PS51996">
    <property type="entry name" value="TR_MART"/>
    <property type="match status" value="1"/>
</dbReference>
<evidence type="ECO:0000313" key="12">
    <source>
        <dbReference type="EMBL" id="CAF3952081.1"/>
    </source>
</evidence>
<dbReference type="PANTHER" id="PTHR10339:SF25">
    <property type="entry name" value="SECRETED EXOENZYME S"/>
    <property type="match status" value="1"/>
</dbReference>
<name>A0A814VIA2_9BILA</name>
<evidence type="ECO:0000256" key="10">
    <source>
        <dbReference type="RuleBase" id="RU361228"/>
    </source>
</evidence>
<keyword evidence="7" id="KW-0548">Nucleotidyltransferase</keyword>
<dbReference type="GO" id="GO:0003950">
    <property type="term" value="F:NAD+ poly-ADP-ribosyltransferase activity"/>
    <property type="evidence" value="ECO:0007669"/>
    <property type="project" value="TreeGrafter"/>
</dbReference>
<dbReference type="OrthoDB" id="423533at2759"/>
<keyword evidence="5 10" id="KW-0328">Glycosyltransferase</keyword>
<reference evidence="11" key="1">
    <citation type="submission" date="2021-02" db="EMBL/GenBank/DDBJ databases">
        <authorList>
            <person name="Nowell W R."/>
        </authorList>
    </citation>
    <scope>NUCLEOTIDE SEQUENCE</scope>
</reference>
<dbReference type="GO" id="GO:0106274">
    <property type="term" value="F:NAD+-protein-arginine ADP-ribosyltransferase activity"/>
    <property type="evidence" value="ECO:0007669"/>
    <property type="project" value="UniProtKB-EC"/>
</dbReference>
<dbReference type="SUPFAM" id="SSF55961">
    <property type="entry name" value="Bet v1-like"/>
    <property type="match status" value="1"/>
</dbReference>
<evidence type="ECO:0000256" key="2">
    <source>
        <dbReference type="ARBA" id="ARBA00009558"/>
    </source>
</evidence>
<evidence type="ECO:0000256" key="4">
    <source>
        <dbReference type="ARBA" id="ARBA00022656"/>
    </source>
</evidence>
<comment type="subcellular location">
    <subcellularLocation>
        <location evidence="1">Secreted</location>
    </subcellularLocation>
</comment>
<sequence length="606" mass="69787">MSDSTYWVLGLLVEPPHYIMAESQLKQEVYYSTVPYSQQQIDDFIDEDLNLILNENLWHEHKRNKETNDICSICKIPKDSIWWIKVKGEICVGNMDNIEDLLDKSLKERHHEWHELYLDGDIYTDKYQKHPQTEICYFKYKTPIKFVSPRDTCYLKMRRDLFDNQAFILSYRSITINEQIPLDKHCVRIIFKGAHMIERRKNNPNQGFIYTYIQHADGAGSIPKLFANFAQCDIMLNEINGIRKAMLNPISRPNVNEQPDKHQQSRFNKKLDYNIQLLQKEQSDKPGSSSKSEPKHGIFKLEKHLSLPVGKKTVTKGDVITKTIDPLVSREDRIIKALAEYSGKNIDNKTLSVVSASPVQQNIFESAPDIIYKGPASNETSKASVRYCDIQLTEKKLPAVYGYLNSPLVSLEIATEPILHLVDNLKRFVNIAKQHCTRATSSDAGLTHDESAAIYLYTMEMGDSSFYRILNKALRSENRPALKPWFYYLKLLDNALNKLKPQKIVTWRGMYTDVSKNFKKDDKIVWWSINSCSSSVDIIKDFLGTNSTLFLIECVNGKDISSYTAYPSENEILLMSGTCLEVVSDPLNLEGTLNIVHLRETDTNYF</sequence>
<dbReference type="PANTHER" id="PTHR10339">
    <property type="entry name" value="ADP-RIBOSYLTRANSFERASE"/>
    <property type="match status" value="1"/>
</dbReference>
<evidence type="ECO:0000256" key="9">
    <source>
        <dbReference type="ARBA" id="ARBA00047597"/>
    </source>
</evidence>
<accession>A0A814VIA2</accession>
<dbReference type="SUPFAM" id="SSF56399">
    <property type="entry name" value="ADP-ribosylation"/>
    <property type="match status" value="1"/>
</dbReference>
<dbReference type="Proteomes" id="UP000681722">
    <property type="component" value="Unassembled WGS sequence"/>
</dbReference>
<evidence type="ECO:0000313" key="11">
    <source>
        <dbReference type="EMBL" id="CAF1187869.1"/>
    </source>
</evidence>
<dbReference type="EMBL" id="CAJOBC010008086">
    <property type="protein sequence ID" value="CAF3952081.1"/>
    <property type="molecule type" value="Genomic_DNA"/>
</dbReference>
<comment type="catalytic activity">
    <reaction evidence="9 10">
        <text>L-arginyl-[protein] + NAD(+) = N(omega)-(ADP-D-ribosyl)-L-arginyl-[protein] + nicotinamide + H(+)</text>
        <dbReference type="Rhea" id="RHEA:19149"/>
        <dbReference type="Rhea" id="RHEA-COMP:10532"/>
        <dbReference type="Rhea" id="RHEA-COMP:15087"/>
        <dbReference type="ChEBI" id="CHEBI:15378"/>
        <dbReference type="ChEBI" id="CHEBI:17154"/>
        <dbReference type="ChEBI" id="CHEBI:29965"/>
        <dbReference type="ChEBI" id="CHEBI:57540"/>
        <dbReference type="ChEBI" id="CHEBI:142554"/>
        <dbReference type="EC" id="2.4.2.31"/>
    </reaction>
</comment>
<evidence type="ECO:0000313" key="13">
    <source>
        <dbReference type="Proteomes" id="UP000663829"/>
    </source>
</evidence>
<keyword evidence="10" id="KW-0521">NADP</keyword>
<dbReference type="Pfam" id="PF01129">
    <property type="entry name" value="ART"/>
    <property type="match status" value="1"/>
</dbReference>
<evidence type="ECO:0000256" key="5">
    <source>
        <dbReference type="ARBA" id="ARBA00022676"/>
    </source>
</evidence>
<comment type="similarity">
    <text evidence="2 10">Belongs to the Arg-specific ADP-ribosyltransferase family.</text>
</comment>
<keyword evidence="6 10" id="KW-0808">Transferase</keyword>
<evidence type="ECO:0000256" key="1">
    <source>
        <dbReference type="ARBA" id="ARBA00004613"/>
    </source>
</evidence>
<dbReference type="GO" id="GO:0005576">
    <property type="term" value="C:extracellular region"/>
    <property type="evidence" value="ECO:0007669"/>
    <property type="project" value="UniProtKB-SubCell"/>
</dbReference>
<proteinExistence type="inferred from homology"/>
<organism evidence="11 13">
    <name type="scientific">Didymodactylos carnosus</name>
    <dbReference type="NCBI Taxonomy" id="1234261"/>
    <lineage>
        <taxon>Eukaryota</taxon>
        <taxon>Metazoa</taxon>
        <taxon>Spiralia</taxon>
        <taxon>Gnathifera</taxon>
        <taxon>Rotifera</taxon>
        <taxon>Eurotatoria</taxon>
        <taxon>Bdelloidea</taxon>
        <taxon>Philodinida</taxon>
        <taxon>Philodinidae</taxon>
        <taxon>Didymodactylos</taxon>
    </lineage>
</organism>
<evidence type="ECO:0000256" key="8">
    <source>
        <dbReference type="ARBA" id="ARBA00023026"/>
    </source>
</evidence>
<dbReference type="GO" id="GO:0090729">
    <property type="term" value="F:toxin activity"/>
    <property type="evidence" value="ECO:0007669"/>
    <property type="project" value="UniProtKB-KW"/>
</dbReference>
<keyword evidence="3" id="KW-0964">Secreted</keyword>
<keyword evidence="8" id="KW-0843">Virulence</keyword>
<dbReference type="InterPro" id="IPR023393">
    <property type="entry name" value="START-like_dom_sf"/>
</dbReference>
<dbReference type="AlphaFoldDB" id="A0A814VIA2"/>
<dbReference type="EC" id="2.4.2.31" evidence="10"/>
<dbReference type="Gene3D" id="3.30.530.20">
    <property type="match status" value="1"/>
</dbReference>
<evidence type="ECO:0000256" key="6">
    <source>
        <dbReference type="ARBA" id="ARBA00022679"/>
    </source>
</evidence>
<dbReference type="Proteomes" id="UP000663829">
    <property type="component" value="Unassembled WGS sequence"/>
</dbReference>
<keyword evidence="13" id="KW-1185">Reference proteome</keyword>
<comment type="caution">
    <text evidence="11">The sequence shown here is derived from an EMBL/GenBank/DDBJ whole genome shotgun (WGS) entry which is preliminary data.</text>
</comment>
<gene>
    <name evidence="11" type="ORF">GPM918_LOCUS23046</name>
    <name evidence="12" type="ORF">SRO942_LOCUS23045</name>
</gene>
<protein>
    <recommendedName>
        <fullName evidence="10">NAD(P)(+)--arginine ADP-ribosyltransferase</fullName>
        <ecNumber evidence="10">2.4.2.31</ecNumber>
    </recommendedName>
    <alternativeName>
        <fullName evidence="10">Mono(ADP-ribosyl)transferase</fullName>
    </alternativeName>
</protein>
<dbReference type="EMBL" id="CAJNOQ010008084">
    <property type="protein sequence ID" value="CAF1187869.1"/>
    <property type="molecule type" value="Genomic_DNA"/>
</dbReference>
<evidence type="ECO:0000256" key="3">
    <source>
        <dbReference type="ARBA" id="ARBA00022525"/>
    </source>
</evidence>
<dbReference type="InterPro" id="IPR050999">
    <property type="entry name" value="ADP-ribosyltransferase_ARG"/>
</dbReference>
<evidence type="ECO:0000256" key="7">
    <source>
        <dbReference type="ARBA" id="ARBA00022695"/>
    </source>
</evidence>
<dbReference type="InterPro" id="IPR000768">
    <property type="entry name" value="ART"/>
</dbReference>
<dbReference type="Gene3D" id="3.90.176.10">
    <property type="entry name" value="Toxin ADP-ribosyltransferase, Chain A, domain 1"/>
    <property type="match status" value="1"/>
</dbReference>
<keyword evidence="4" id="KW-0800">Toxin</keyword>
<dbReference type="GO" id="GO:0016779">
    <property type="term" value="F:nucleotidyltransferase activity"/>
    <property type="evidence" value="ECO:0007669"/>
    <property type="project" value="UniProtKB-KW"/>
</dbReference>
<keyword evidence="10" id="KW-0520">NAD</keyword>